<feature type="region of interest" description="Disordered" evidence="1">
    <location>
        <begin position="1"/>
        <end position="37"/>
    </location>
</feature>
<proteinExistence type="predicted"/>
<sequence length="162" mass="17870">MLLLMGADDDQSQTNQEPVKQASLEQSRVDQEEQQACDQALEREDQQHEAFMELANHEGEVEGATPMDQASATLYLADDYTADNENFVADVTGNSQYISSFADNVLGNLPGWDDDSASADQLPANEHLNTELTRALTFQLMSTTMITQCKMCLVKMASISLL</sequence>
<reference evidence="2" key="1">
    <citation type="submission" date="2021-01" db="EMBL/GenBank/DDBJ databases">
        <title>Adiantum capillus-veneris genome.</title>
        <authorList>
            <person name="Fang Y."/>
            <person name="Liao Q."/>
        </authorList>
    </citation>
    <scope>NUCLEOTIDE SEQUENCE</scope>
    <source>
        <strain evidence="2">H3</strain>
        <tissue evidence="2">Leaf</tissue>
    </source>
</reference>
<evidence type="ECO:0000313" key="3">
    <source>
        <dbReference type="Proteomes" id="UP000886520"/>
    </source>
</evidence>
<gene>
    <name evidence="2" type="ORF">GOP47_0014180</name>
</gene>
<comment type="caution">
    <text evidence="2">The sequence shown here is derived from an EMBL/GenBank/DDBJ whole genome shotgun (WGS) entry which is preliminary data.</text>
</comment>
<evidence type="ECO:0000313" key="2">
    <source>
        <dbReference type="EMBL" id="KAI5071929.1"/>
    </source>
</evidence>
<feature type="compositionally biased region" description="Polar residues" evidence="1">
    <location>
        <begin position="12"/>
        <end position="26"/>
    </location>
</feature>
<accession>A0A9D4UPY2</accession>
<organism evidence="2 3">
    <name type="scientific">Adiantum capillus-veneris</name>
    <name type="common">Maidenhair fern</name>
    <dbReference type="NCBI Taxonomy" id="13818"/>
    <lineage>
        <taxon>Eukaryota</taxon>
        <taxon>Viridiplantae</taxon>
        <taxon>Streptophyta</taxon>
        <taxon>Embryophyta</taxon>
        <taxon>Tracheophyta</taxon>
        <taxon>Polypodiopsida</taxon>
        <taxon>Polypodiidae</taxon>
        <taxon>Polypodiales</taxon>
        <taxon>Pteridineae</taxon>
        <taxon>Pteridaceae</taxon>
        <taxon>Vittarioideae</taxon>
        <taxon>Adiantum</taxon>
    </lineage>
</organism>
<dbReference type="AlphaFoldDB" id="A0A9D4UPY2"/>
<name>A0A9D4UPY2_ADICA</name>
<dbReference type="Proteomes" id="UP000886520">
    <property type="component" value="Chromosome 13"/>
</dbReference>
<keyword evidence="3" id="KW-1185">Reference proteome</keyword>
<evidence type="ECO:0000256" key="1">
    <source>
        <dbReference type="SAM" id="MobiDB-lite"/>
    </source>
</evidence>
<protein>
    <submittedName>
        <fullName evidence="2">Uncharacterized protein</fullName>
    </submittedName>
</protein>
<dbReference type="EMBL" id="JABFUD020000013">
    <property type="protein sequence ID" value="KAI5071929.1"/>
    <property type="molecule type" value="Genomic_DNA"/>
</dbReference>